<dbReference type="SMART" id="SM00530">
    <property type="entry name" value="HTH_XRE"/>
    <property type="match status" value="1"/>
</dbReference>
<feature type="compositionally biased region" description="Basic and acidic residues" evidence="1">
    <location>
        <begin position="124"/>
        <end position="133"/>
    </location>
</feature>
<dbReference type="CDD" id="cd00093">
    <property type="entry name" value="HTH_XRE"/>
    <property type="match status" value="1"/>
</dbReference>
<reference evidence="3" key="1">
    <citation type="submission" date="2019-08" db="EMBL/GenBank/DDBJ databases">
        <authorList>
            <person name="Kucharzyk K."/>
            <person name="Murdoch R.W."/>
            <person name="Higgins S."/>
            <person name="Loffler F."/>
        </authorList>
    </citation>
    <scope>NUCLEOTIDE SEQUENCE</scope>
</reference>
<dbReference type="Gene3D" id="1.10.260.40">
    <property type="entry name" value="lambda repressor-like DNA-binding domains"/>
    <property type="match status" value="1"/>
</dbReference>
<dbReference type="PROSITE" id="PS50943">
    <property type="entry name" value="HTH_CROC1"/>
    <property type="match status" value="1"/>
</dbReference>
<comment type="caution">
    <text evidence="3">The sequence shown here is derived from an EMBL/GenBank/DDBJ whole genome shotgun (WGS) entry which is preliminary data.</text>
</comment>
<proteinExistence type="predicted"/>
<evidence type="ECO:0000256" key="1">
    <source>
        <dbReference type="SAM" id="MobiDB-lite"/>
    </source>
</evidence>
<name>A0A644WHD1_9ZZZZ</name>
<sequence length="162" mass="18321">MIERIQLLMKIYQLSAADLADKLGTERSGISHFLSGRNKPSLAFITKLLEKFPEINPDWLLLGTGPTMRDESSIPVIEQKPVQQEVVQMNAGLTFSTVEPSANDQFTVKQDDNTKSKTIPPEKTAAEEVKKVPDPVSETTNPEIERIVIFFNDHSFKEYKMR</sequence>
<dbReference type="GO" id="GO:0003677">
    <property type="term" value="F:DNA binding"/>
    <property type="evidence" value="ECO:0007669"/>
    <property type="project" value="InterPro"/>
</dbReference>
<dbReference type="AlphaFoldDB" id="A0A644WHD1"/>
<evidence type="ECO:0000313" key="3">
    <source>
        <dbReference type="EMBL" id="MPM02987.1"/>
    </source>
</evidence>
<feature type="domain" description="HTH cro/C1-type" evidence="2">
    <location>
        <begin position="5"/>
        <end position="60"/>
    </location>
</feature>
<dbReference type="SUPFAM" id="SSF47413">
    <property type="entry name" value="lambda repressor-like DNA-binding domains"/>
    <property type="match status" value="1"/>
</dbReference>
<organism evidence="3">
    <name type="scientific">bioreactor metagenome</name>
    <dbReference type="NCBI Taxonomy" id="1076179"/>
    <lineage>
        <taxon>unclassified sequences</taxon>
        <taxon>metagenomes</taxon>
        <taxon>ecological metagenomes</taxon>
    </lineage>
</organism>
<accession>A0A644WHD1</accession>
<gene>
    <name evidence="3" type="ORF">SDC9_49246</name>
</gene>
<dbReference type="InterPro" id="IPR010982">
    <property type="entry name" value="Lambda_DNA-bd_dom_sf"/>
</dbReference>
<dbReference type="Pfam" id="PF01381">
    <property type="entry name" value="HTH_3"/>
    <property type="match status" value="1"/>
</dbReference>
<evidence type="ECO:0000259" key="2">
    <source>
        <dbReference type="PROSITE" id="PS50943"/>
    </source>
</evidence>
<feature type="region of interest" description="Disordered" evidence="1">
    <location>
        <begin position="109"/>
        <end position="138"/>
    </location>
</feature>
<dbReference type="EMBL" id="VSSQ01000913">
    <property type="protein sequence ID" value="MPM02987.1"/>
    <property type="molecule type" value="Genomic_DNA"/>
</dbReference>
<dbReference type="InterPro" id="IPR001387">
    <property type="entry name" value="Cro/C1-type_HTH"/>
</dbReference>
<protein>
    <recommendedName>
        <fullName evidence="2">HTH cro/C1-type domain-containing protein</fullName>
    </recommendedName>
</protein>